<reference evidence="1 2" key="1">
    <citation type="submission" date="2016-03" db="EMBL/GenBank/DDBJ databases">
        <authorList>
            <person name="Ploux O."/>
        </authorList>
    </citation>
    <scope>NUCLEOTIDE SEQUENCE [LARGE SCALE GENOMIC DNA]</scope>
    <source>
        <strain evidence="1 2">R-45378</strain>
    </source>
</reference>
<dbReference type="AlphaFoldDB" id="A0A177MX60"/>
<dbReference type="Proteomes" id="UP000077857">
    <property type="component" value="Unassembled WGS sequence"/>
</dbReference>
<evidence type="ECO:0000313" key="2">
    <source>
        <dbReference type="Proteomes" id="UP000077857"/>
    </source>
</evidence>
<sequence length="60" mass="6462">MRPRREAGECDEVVVKSASNVYRFNEAPAGGRGMQRGLEAMIGAACAGRLRGLRKTAVQL</sequence>
<dbReference type="EMBL" id="LUUJ01000136">
    <property type="protein sequence ID" value="OAI10317.1"/>
    <property type="molecule type" value="Genomic_DNA"/>
</dbReference>
<protein>
    <submittedName>
        <fullName evidence="1">Uncharacterized protein</fullName>
    </submittedName>
</protein>
<accession>A0A177MX60</accession>
<evidence type="ECO:0000313" key="1">
    <source>
        <dbReference type="EMBL" id="OAI10317.1"/>
    </source>
</evidence>
<gene>
    <name evidence="1" type="ORF">A1507_21700</name>
</gene>
<name>A0A177MX60_9GAMM</name>
<comment type="caution">
    <text evidence="1">The sequence shown here is derived from an EMBL/GenBank/DDBJ whole genome shotgun (WGS) entry which is preliminary data.</text>
</comment>
<organism evidence="1 2">
    <name type="scientific">Methylomonas koyamae</name>
    <dbReference type="NCBI Taxonomy" id="702114"/>
    <lineage>
        <taxon>Bacteria</taxon>
        <taxon>Pseudomonadati</taxon>
        <taxon>Pseudomonadota</taxon>
        <taxon>Gammaproteobacteria</taxon>
        <taxon>Methylococcales</taxon>
        <taxon>Methylococcaceae</taxon>
        <taxon>Methylomonas</taxon>
    </lineage>
</organism>
<proteinExistence type="predicted"/>